<keyword evidence="1" id="KW-0732">Signal</keyword>
<evidence type="ECO:0008006" key="4">
    <source>
        <dbReference type="Google" id="ProtNLM"/>
    </source>
</evidence>
<accession>A0AAW5N764</accession>
<evidence type="ECO:0000313" key="3">
    <source>
        <dbReference type="Proteomes" id="UP001204579"/>
    </source>
</evidence>
<protein>
    <recommendedName>
        <fullName evidence="4">DUF4988 domain-containing protein</fullName>
    </recommendedName>
</protein>
<proteinExistence type="predicted"/>
<keyword evidence="3" id="KW-1185">Reference proteome</keyword>
<evidence type="ECO:0000313" key="2">
    <source>
        <dbReference type="EMBL" id="MCR8874102.1"/>
    </source>
</evidence>
<dbReference type="AlphaFoldDB" id="A0AAW5N764"/>
<evidence type="ECO:0000256" key="1">
    <source>
        <dbReference type="SAM" id="SignalP"/>
    </source>
</evidence>
<feature type="signal peptide" evidence="1">
    <location>
        <begin position="1"/>
        <end position="19"/>
    </location>
</feature>
<organism evidence="2 3">
    <name type="scientific">Phocaeicola barnesiae</name>
    <dbReference type="NCBI Taxonomy" id="376804"/>
    <lineage>
        <taxon>Bacteria</taxon>
        <taxon>Pseudomonadati</taxon>
        <taxon>Bacteroidota</taxon>
        <taxon>Bacteroidia</taxon>
        <taxon>Bacteroidales</taxon>
        <taxon>Bacteroidaceae</taxon>
        <taxon>Phocaeicola</taxon>
    </lineage>
</organism>
<dbReference type="RefSeq" id="WP_258335794.1">
    <property type="nucleotide sequence ID" value="NZ_JANRHJ010000009.1"/>
</dbReference>
<dbReference type="EMBL" id="JANRHJ010000009">
    <property type="protein sequence ID" value="MCR8874102.1"/>
    <property type="molecule type" value="Genomic_DNA"/>
</dbReference>
<feature type="chain" id="PRO_5043980796" description="DUF4988 domain-containing protein" evidence="1">
    <location>
        <begin position="20"/>
        <end position="514"/>
    </location>
</feature>
<name>A0AAW5N764_9BACT</name>
<dbReference type="Proteomes" id="UP001204579">
    <property type="component" value="Unassembled WGS sequence"/>
</dbReference>
<sequence length="514" mass="56326">MRKKYLSALLFGALLFASAGTFTSCKDYDDDINNLQEQINTIASSLEDIKAQIGDKGVTSVTVEGGKLIVVTNGQTVSYDLPSGVDVEEIEIKDGHLYVSGVDKGAIGGTNGSIVTVNEDGVLMIDGKEAGLKVGTEVIIKDASNGVYTISINGETIQLPMASAGLVSISPLGDDVNHTANIYYGLLTKDVEWDGAKAVDGKMVVGMYPVLEKDINVMLNPTGVDGTAYSYEFRDSENETPWGLKLGEASVYAGDKLTVGNLSRATVSPSGVWTISRYLDYVPTKDLDERADYVTQFKQNDGNYYAFALQANDKNSDAEGIKSQYIYSFNPLNVNDITADFTYNSSDSKNYYTYGVEHTPDFEAYEYKGSAGSILNGKEIDLADVIYDYKLSIDESKMTKVKIDEYGLKISADKHAFIAEKAQAVNNKISLIIDYILINGQKGQLKVDYTIVEKDITFEEKNVTLGSNVFEAKLTDADSQVLSVLNEKYVYAKTVDFVPEDVFGSDYNEWEITW</sequence>
<gene>
    <name evidence="2" type="ORF">NW209_08770</name>
</gene>
<reference evidence="2 3" key="1">
    <citation type="submission" date="2022-08" db="EMBL/GenBank/DDBJ databases">
        <authorList>
            <person name="Zeman M."/>
            <person name="Kubasova T."/>
        </authorList>
    </citation>
    <scope>NUCLEOTIDE SEQUENCE [LARGE SCALE GENOMIC DNA]</scope>
    <source>
        <strain evidence="2 3">ET62</strain>
    </source>
</reference>
<comment type="caution">
    <text evidence="2">The sequence shown here is derived from an EMBL/GenBank/DDBJ whole genome shotgun (WGS) entry which is preliminary data.</text>
</comment>
<dbReference type="PROSITE" id="PS51257">
    <property type="entry name" value="PROKAR_LIPOPROTEIN"/>
    <property type="match status" value="1"/>
</dbReference>